<accession>A0A0C2WS09</accession>
<name>A0A0C2WS09_AMAMK</name>
<dbReference type="OrthoDB" id="277439at2759"/>
<dbReference type="Pfam" id="PF04615">
    <property type="entry name" value="Utp14"/>
    <property type="match status" value="1"/>
</dbReference>
<organism evidence="1 2">
    <name type="scientific">Amanita muscaria (strain Koide BX008)</name>
    <dbReference type="NCBI Taxonomy" id="946122"/>
    <lineage>
        <taxon>Eukaryota</taxon>
        <taxon>Fungi</taxon>
        <taxon>Dikarya</taxon>
        <taxon>Basidiomycota</taxon>
        <taxon>Agaricomycotina</taxon>
        <taxon>Agaricomycetes</taxon>
        <taxon>Agaricomycetidae</taxon>
        <taxon>Agaricales</taxon>
        <taxon>Pluteineae</taxon>
        <taxon>Amanitaceae</taxon>
        <taxon>Amanita</taxon>
    </lineage>
</organism>
<sequence length="69" mass="7826">MVKGLPFPYTRKAQFERSMECPLGTGWDTPWILKVNVTIKVCCHSLHISLDIDTISVLPITDFTPITYS</sequence>
<gene>
    <name evidence="1" type="ORF">M378DRAFT_277542</name>
</gene>
<dbReference type="AlphaFoldDB" id="A0A0C2WS09"/>
<proteinExistence type="predicted"/>
<evidence type="ECO:0000313" key="1">
    <source>
        <dbReference type="EMBL" id="KIL59093.1"/>
    </source>
</evidence>
<dbReference type="Proteomes" id="UP000054549">
    <property type="component" value="Unassembled WGS sequence"/>
</dbReference>
<dbReference type="HOGENOM" id="CLU_2775398_0_0_1"/>
<dbReference type="EMBL" id="KN818322">
    <property type="protein sequence ID" value="KIL59093.1"/>
    <property type="molecule type" value="Genomic_DNA"/>
</dbReference>
<protein>
    <submittedName>
        <fullName evidence="1">Uncharacterized protein</fullName>
    </submittedName>
</protein>
<keyword evidence="2" id="KW-1185">Reference proteome</keyword>
<evidence type="ECO:0000313" key="2">
    <source>
        <dbReference type="Proteomes" id="UP000054549"/>
    </source>
</evidence>
<reference evidence="1 2" key="1">
    <citation type="submission" date="2014-04" db="EMBL/GenBank/DDBJ databases">
        <title>Evolutionary Origins and Diversification of the Mycorrhizal Mutualists.</title>
        <authorList>
            <consortium name="DOE Joint Genome Institute"/>
            <consortium name="Mycorrhizal Genomics Consortium"/>
            <person name="Kohler A."/>
            <person name="Kuo A."/>
            <person name="Nagy L.G."/>
            <person name="Floudas D."/>
            <person name="Copeland A."/>
            <person name="Barry K.W."/>
            <person name="Cichocki N."/>
            <person name="Veneault-Fourrey C."/>
            <person name="LaButti K."/>
            <person name="Lindquist E.A."/>
            <person name="Lipzen A."/>
            <person name="Lundell T."/>
            <person name="Morin E."/>
            <person name="Murat C."/>
            <person name="Riley R."/>
            <person name="Ohm R."/>
            <person name="Sun H."/>
            <person name="Tunlid A."/>
            <person name="Henrissat B."/>
            <person name="Grigoriev I.V."/>
            <person name="Hibbett D.S."/>
            <person name="Martin F."/>
        </authorList>
    </citation>
    <scope>NUCLEOTIDE SEQUENCE [LARGE SCALE GENOMIC DNA]</scope>
    <source>
        <strain evidence="1 2">Koide BX008</strain>
    </source>
</reference>
<dbReference type="InParanoid" id="A0A0C2WS09"/>